<dbReference type="Proteomes" id="UP000033163">
    <property type="component" value="Chromosome I"/>
</dbReference>
<reference evidence="3" key="1">
    <citation type="submission" date="2015-03" db="EMBL/GenBank/DDBJ databases">
        <authorList>
            <person name="Wibberg D."/>
        </authorList>
    </citation>
    <scope>NUCLEOTIDE SEQUENCE [LARGE SCALE GENOMIC DNA]</scope>
</reference>
<evidence type="ECO:0000313" key="3">
    <source>
        <dbReference type="Proteomes" id="UP000033163"/>
    </source>
</evidence>
<dbReference type="PATRIC" id="fig|1073571.4.peg.6905"/>
<gene>
    <name evidence="2" type="ORF">PRIO_6462</name>
</gene>
<feature type="region of interest" description="Disordered" evidence="1">
    <location>
        <begin position="99"/>
        <end position="122"/>
    </location>
</feature>
<sequence length="169" mass="17822">MGRGYRGYRGYGATGLPGYRVTGLRGYGVTGLRGYGVTGSPGYRATGLPGYRATGLPGYRGYGATGLPGYRATGYRVTGLPGHVCTKLTPPAFSSFASVPHSPPRLMRHDSTSGSNSEKPDAEFRIRRFLQSVSEARRVKIPSGAPQTTAALGGWFIPPGAPALISYSF</sequence>
<evidence type="ECO:0000256" key="1">
    <source>
        <dbReference type="SAM" id="MobiDB-lite"/>
    </source>
</evidence>
<proteinExistence type="predicted"/>
<dbReference type="EMBL" id="LN831776">
    <property type="protein sequence ID" value="CQR58809.1"/>
    <property type="molecule type" value="Genomic_DNA"/>
</dbReference>
<dbReference type="KEGG" id="pri:PRIO_6462"/>
<name>A0A0E4HE63_9BACL</name>
<evidence type="ECO:0000313" key="2">
    <source>
        <dbReference type="EMBL" id="CQR58809.1"/>
    </source>
</evidence>
<protein>
    <submittedName>
        <fullName evidence="2">Uncharacterized protein</fullName>
    </submittedName>
</protein>
<accession>A0A0E4HE63</accession>
<organism evidence="2 3">
    <name type="scientific">Paenibacillus riograndensis SBR5</name>
    <dbReference type="NCBI Taxonomy" id="1073571"/>
    <lineage>
        <taxon>Bacteria</taxon>
        <taxon>Bacillati</taxon>
        <taxon>Bacillota</taxon>
        <taxon>Bacilli</taxon>
        <taxon>Bacillales</taxon>
        <taxon>Paenibacillaceae</taxon>
        <taxon>Paenibacillus</taxon>
        <taxon>Paenibacillus sonchi group</taxon>
    </lineage>
</organism>
<dbReference type="AlphaFoldDB" id="A0A0E4HE63"/>
<dbReference type="HOGENOM" id="CLU_1576968_0_0_9"/>